<protein>
    <submittedName>
        <fullName evidence="2">TraB domain containing</fullName>
    </submittedName>
</protein>
<name>A0A7N5KJM7_AILME</name>
<evidence type="ECO:0000313" key="3">
    <source>
        <dbReference type="Proteomes" id="UP000008912"/>
    </source>
</evidence>
<dbReference type="CDD" id="cd14726">
    <property type="entry name" value="TraB_PrgY-like"/>
    <property type="match status" value="1"/>
</dbReference>
<dbReference type="GeneTree" id="ENSGT00390000009067"/>
<dbReference type="InterPro" id="IPR002816">
    <property type="entry name" value="TraB/PrgY/GumN_fam"/>
</dbReference>
<dbReference type="PANTHER" id="PTHR21530:SF7">
    <property type="entry name" value="TRAB DOMAIN-CONTAINING PROTEIN"/>
    <property type="match status" value="1"/>
</dbReference>
<reference evidence="2 3" key="1">
    <citation type="journal article" date="2010" name="Nature">
        <title>The sequence and de novo assembly of the giant panda genome.</title>
        <authorList>
            <person name="Li R."/>
            <person name="Fan W."/>
            <person name="Tian G."/>
            <person name="Zhu H."/>
            <person name="He L."/>
            <person name="Cai J."/>
            <person name="Huang Q."/>
            <person name="Cai Q."/>
            <person name="Li B."/>
            <person name="Bai Y."/>
            <person name="Zhang Z."/>
            <person name="Zhang Y."/>
            <person name="Wang W."/>
            <person name="Li J."/>
            <person name="Wei F."/>
            <person name="Li H."/>
            <person name="Jian M."/>
            <person name="Li J."/>
            <person name="Zhang Z."/>
            <person name="Nielsen R."/>
            <person name="Li D."/>
            <person name="Gu W."/>
            <person name="Yang Z."/>
            <person name="Xuan Z."/>
            <person name="Ryder O.A."/>
            <person name="Leung F.C."/>
            <person name="Zhou Y."/>
            <person name="Cao J."/>
            <person name="Sun X."/>
            <person name="Fu Y."/>
            <person name="Fang X."/>
            <person name="Guo X."/>
            <person name="Wang B."/>
            <person name="Hou R."/>
            <person name="Shen F."/>
            <person name="Mu B."/>
            <person name="Ni P."/>
            <person name="Lin R."/>
            <person name="Qian W."/>
            <person name="Wang G."/>
            <person name="Yu C."/>
            <person name="Nie W."/>
            <person name="Wang J."/>
            <person name="Wu Z."/>
            <person name="Liang H."/>
            <person name="Min J."/>
            <person name="Wu Q."/>
            <person name="Cheng S."/>
            <person name="Ruan J."/>
            <person name="Wang M."/>
            <person name="Shi Z."/>
            <person name="Wen M."/>
            <person name="Liu B."/>
            <person name="Ren X."/>
            <person name="Zheng H."/>
            <person name="Dong D."/>
            <person name="Cook K."/>
            <person name="Shan G."/>
            <person name="Zhang H."/>
            <person name="Kosiol C."/>
            <person name="Xie X."/>
            <person name="Lu Z."/>
            <person name="Zheng H."/>
            <person name="Li Y."/>
            <person name="Steiner C.C."/>
            <person name="Lam T.T."/>
            <person name="Lin S."/>
            <person name="Zhang Q."/>
            <person name="Li G."/>
            <person name="Tian J."/>
            <person name="Gong T."/>
            <person name="Liu H."/>
            <person name="Zhang D."/>
            <person name="Fang L."/>
            <person name="Ye C."/>
            <person name="Zhang J."/>
            <person name="Hu W."/>
            <person name="Xu A."/>
            <person name="Ren Y."/>
            <person name="Zhang G."/>
            <person name="Bruford M.W."/>
            <person name="Li Q."/>
            <person name="Ma L."/>
            <person name="Guo Y."/>
            <person name="An N."/>
            <person name="Hu Y."/>
            <person name="Zheng Y."/>
            <person name="Shi Y."/>
            <person name="Li Z."/>
            <person name="Liu Q."/>
            <person name="Chen Y."/>
            <person name="Zhao J."/>
            <person name="Qu N."/>
            <person name="Zhao S."/>
            <person name="Tian F."/>
            <person name="Wang X."/>
            <person name="Wang H."/>
            <person name="Xu L."/>
            <person name="Liu X."/>
            <person name="Vinar T."/>
            <person name="Wang Y."/>
            <person name="Lam T.W."/>
            <person name="Yiu S.M."/>
            <person name="Liu S."/>
            <person name="Zhang H."/>
            <person name="Li D."/>
            <person name="Huang Y."/>
            <person name="Wang X."/>
            <person name="Yang G."/>
            <person name="Jiang Z."/>
            <person name="Wang J."/>
            <person name="Qin N."/>
            <person name="Li L."/>
            <person name="Li J."/>
            <person name="Bolund L."/>
            <person name="Kristiansen K."/>
            <person name="Wong G.K."/>
            <person name="Olson M."/>
            <person name="Zhang X."/>
            <person name="Li S."/>
            <person name="Yang H."/>
            <person name="Wang J."/>
            <person name="Wang J."/>
        </authorList>
    </citation>
    <scope>NUCLEOTIDE SEQUENCE [LARGE SCALE GENOMIC DNA]</scope>
</reference>
<evidence type="ECO:0000313" key="2">
    <source>
        <dbReference type="Ensembl" id="ENSAMEP00000041090.1"/>
    </source>
</evidence>
<dbReference type="Ensembl" id="ENSAMET00000043377.1">
    <property type="protein sequence ID" value="ENSAMEP00000041090.1"/>
    <property type="gene ID" value="ENSAMEG00000002346.2"/>
</dbReference>
<dbReference type="InterPro" id="IPR046345">
    <property type="entry name" value="TraB_PrgY-like"/>
</dbReference>
<evidence type="ECO:0000256" key="1">
    <source>
        <dbReference type="SAM" id="MobiDB-lite"/>
    </source>
</evidence>
<keyword evidence="3" id="KW-1185">Reference proteome</keyword>
<reference evidence="2" key="2">
    <citation type="submission" date="2025-08" db="UniProtKB">
        <authorList>
            <consortium name="Ensembl"/>
        </authorList>
    </citation>
    <scope>IDENTIFICATION</scope>
</reference>
<accession>A0A7N5KJM7</accession>
<dbReference type="Proteomes" id="UP000008912">
    <property type="component" value="Unassembled WGS sequence"/>
</dbReference>
<organism evidence="2 3">
    <name type="scientific">Ailuropoda melanoleuca</name>
    <name type="common">Giant panda</name>
    <dbReference type="NCBI Taxonomy" id="9646"/>
    <lineage>
        <taxon>Eukaryota</taxon>
        <taxon>Metazoa</taxon>
        <taxon>Chordata</taxon>
        <taxon>Craniata</taxon>
        <taxon>Vertebrata</taxon>
        <taxon>Euteleostomi</taxon>
        <taxon>Mammalia</taxon>
        <taxon>Eutheria</taxon>
        <taxon>Laurasiatheria</taxon>
        <taxon>Carnivora</taxon>
        <taxon>Caniformia</taxon>
        <taxon>Ursidae</taxon>
        <taxon>Ailuropoda</taxon>
    </lineage>
</organism>
<dbReference type="InParanoid" id="A0A7N5KJM7"/>
<reference evidence="2" key="3">
    <citation type="submission" date="2025-09" db="UniProtKB">
        <authorList>
            <consortium name="Ensembl"/>
        </authorList>
    </citation>
    <scope>IDENTIFICATION</scope>
</reference>
<dbReference type="Pfam" id="PF01963">
    <property type="entry name" value="TraB_PrgY_gumN"/>
    <property type="match status" value="1"/>
</dbReference>
<proteinExistence type="predicted"/>
<dbReference type="AlphaFoldDB" id="A0A7N5KJM7"/>
<feature type="region of interest" description="Disordered" evidence="1">
    <location>
        <begin position="191"/>
        <end position="213"/>
    </location>
</feature>
<feature type="region of interest" description="Disordered" evidence="1">
    <location>
        <begin position="299"/>
        <end position="339"/>
    </location>
</feature>
<gene>
    <name evidence="2" type="primary">TRABD</name>
</gene>
<sequence>MEGEEGQDQPPQEADLEPLVTVGASEVVPRVLSGESQNLSDADALSLLLEMKLRRRRERPSLPRTVTELVAEDGSRVYVVGTAHFSDDSKKDVAKTIREVQPDVVVVELCQYRVSMLKMDESTLLQEAKEISLEKLQQAVRQNGVMSGLMQMLLLKVSAHITEQLGMAPGGEFREAFKEVGLGSAGEGAQRLGAAQGSDFSSPHPASATGQQGAFLQVPPGRPAHPRHLQEGHRGTVLLAEGEAGLGPVLPVRPHQVGPLGLPQAAPPRKSGPGPAARHGPLVLGLSLLKQGLPTPSFRHEPKHKGCGGPCPGSTAAASCWPPRPHQAGSVPSAPSKDDVERCKQKDLLEQMMAEMIGEFPDLHRTIVSERDVYLTYMLRQAARRLELPRSSDGDRHGRPGRGCLGTVAARPVLTRPFPHSRAQEVCPLRGGGCRGHGPCPGHREELDHGPQHPGDHDVSTARPRCAVCEHRAGPGEGAAATLGLGAGDACAPHP</sequence>
<dbReference type="PANTHER" id="PTHR21530">
    <property type="entry name" value="PHEROMONE SHUTDOWN PROTEIN"/>
    <property type="match status" value="1"/>
</dbReference>